<proteinExistence type="inferred from homology"/>
<dbReference type="SUPFAM" id="SSF46785">
    <property type="entry name" value="Winged helix' DNA-binding domain"/>
    <property type="match status" value="1"/>
</dbReference>
<evidence type="ECO:0000256" key="3">
    <source>
        <dbReference type="ARBA" id="ARBA00023125"/>
    </source>
</evidence>
<dbReference type="Gene3D" id="3.40.190.290">
    <property type="match status" value="1"/>
</dbReference>
<name>A0ABT9FZL2_LEPDI</name>
<accession>A0ABT9FZL2</accession>
<dbReference type="CDD" id="cd08422">
    <property type="entry name" value="PBP2_CrgA_like"/>
    <property type="match status" value="1"/>
</dbReference>
<dbReference type="InterPro" id="IPR005119">
    <property type="entry name" value="LysR_subst-bd"/>
</dbReference>
<evidence type="ECO:0000256" key="2">
    <source>
        <dbReference type="ARBA" id="ARBA00023015"/>
    </source>
</evidence>
<reference evidence="6 7" key="1">
    <citation type="submission" date="2023-08" db="EMBL/GenBank/DDBJ databases">
        <authorList>
            <person name="Roldan D.M."/>
            <person name="Menes R.J."/>
        </authorList>
    </citation>
    <scope>NUCLEOTIDE SEQUENCE [LARGE SCALE GENOMIC DNA]</scope>
    <source>
        <strain evidence="6 7">CCM 2812</strain>
    </source>
</reference>
<dbReference type="SUPFAM" id="SSF53850">
    <property type="entry name" value="Periplasmic binding protein-like II"/>
    <property type="match status" value="1"/>
</dbReference>
<evidence type="ECO:0000313" key="7">
    <source>
        <dbReference type="Proteomes" id="UP001235760"/>
    </source>
</evidence>
<dbReference type="PROSITE" id="PS50931">
    <property type="entry name" value="HTH_LYSR"/>
    <property type="match status" value="1"/>
</dbReference>
<feature type="domain" description="HTH lysR-type" evidence="5">
    <location>
        <begin position="1"/>
        <end position="60"/>
    </location>
</feature>
<dbReference type="InterPro" id="IPR000847">
    <property type="entry name" value="LysR_HTH_N"/>
</dbReference>
<keyword evidence="3" id="KW-0238">DNA-binding</keyword>
<sequence>MNLQLDDVALFVRVANLGTLSAAARERDVPVSQVSRAVDRLEAVCGVALLRRSTHGLSLTDEGDAFLAQSRRMLDIQSELQADLSGRLGAPGGWVRVSVSAVLAQTLIAPSLPSLQATWPALRLDIAADDRLIDMVRDGIDVAIRTGAPASDSVVARPIGTLRRGLYASPGYLARCGMPKDLDDLARHRLVTSSASPALNDWTFQRDGREQVWTARGDTRVDSSAALVALVQAGAGISRLTDLVATPLVRAGALVPVLPDLFSSAPTPVHAVMLRERHRLPKVRACVDHWAAWLAAHGGASPLA</sequence>
<protein>
    <submittedName>
        <fullName evidence="6">LysR family transcriptional regulator</fullName>
    </submittedName>
</protein>
<dbReference type="InterPro" id="IPR036388">
    <property type="entry name" value="WH-like_DNA-bd_sf"/>
</dbReference>
<dbReference type="Proteomes" id="UP001235760">
    <property type="component" value="Unassembled WGS sequence"/>
</dbReference>
<dbReference type="EMBL" id="JAUZEE010000001">
    <property type="protein sequence ID" value="MDP4299388.1"/>
    <property type="molecule type" value="Genomic_DNA"/>
</dbReference>
<dbReference type="PANTHER" id="PTHR30537">
    <property type="entry name" value="HTH-TYPE TRANSCRIPTIONAL REGULATOR"/>
    <property type="match status" value="1"/>
</dbReference>
<evidence type="ECO:0000313" key="6">
    <source>
        <dbReference type="EMBL" id="MDP4299388.1"/>
    </source>
</evidence>
<comment type="similarity">
    <text evidence="1">Belongs to the LysR transcriptional regulatory family.</text>
</comment>
<dbReference type="Gene3D" id="1.10.10.10">
    <property type="entry name" value="Winged helix-like DNA-binding domain superfamily/Winged helix DNA-binding domain"/>
    <property type="match status" value="1"/>
</dbReference>
<evidence type="ECO:0000256" key="4">
    <source>
        <dbReference type="ARBA" id="ARBA00023163"/>
    </source>
</evidence>
<dbReference type="Pfam" id="PF00126">
    <property type="entry name" value="HTH_1"/>
    <property type="match status" value="1"/>
</dbReference>
<evidence type="ECO:0000256" key="1">
    <source>
        <dbReference type="ARBA" id="ARBA00009437"/>
    </source>
</evidence>
<dbReference type="PANTHER" id="PTHR30537:SF3">
    <property type="entry name" value="TRANSCRIPTIONAL REGULATORY PROTEIN"/>
    <property type="match status" value="1"/>
</dbReference>
<evidence type="ECO:0000259" key="5">
    <source>
        <dbReference type="PROSITE" id="PS50931"/>
    </source>
</evidence>
<keyword evidence="2" id="KW-0805">Transcription regulation</keyword>
<dbReference type="Pfam" id="PF03466">
    <property type="entry name" value="LysR_substrate"/>
    <property type="match status" value="1"/>
</dbReference>
<keyword evidence="7" id="KW-1185">Reference proteome</keyword>
<dbReference type="InterPro" id="IPR058163">
    <property type="entry name" value="LysR-type_TF_proteobact-type"/>
</dbReference>
<keyword evidence="4" id="KW-0804">Transcription</keyword>
<gene>
    <name evidence="6" type="ORF">Q8X39_01960</name>
</gene>
<dbReference type="RefSeq" id="WP_305747944.1">
    <property type="nucleotide sequence ID" value="NZ_JAUZEE010000001.1"/>
</dbReference>
<organism evidence="6 7">
    <name type="scientific">Leptothrix discophora</name>
    <dbReference type="NCBI Taxonomy" id="89"/>
    <lineage>
        <taxon>Bacteria</taxon>
        <taxon>Pseudomonadati</taxon>
        <taxon>Pseudomonadota</taxon>
        <taxon>Betaproteobacteria</taxon>
        <taxon>Burkholderiales</taxon>
        <taxon>Sphaerotilaceae</taxon>
        <taxon>Leptothrix</taxon>
    </lineage>
</organism>
<dbReference type="InterPro" id="IPR036390">
    <property type="entry name" value="WH_DNA-bd_sf"/>
</dbReference>
<comment type="caution">
    <text evidence="6">The sequence shown here is derived from an EMBL/GenBank/DDBJ whole genome shotgun (WGS) entry which is preliminary data.</text>
</comment>